<protein>
    <submittedName>
        <fullName evidence="2">Flagellar hook-length control protein FliK</fullName>
    </submittedName>
</protein>
<dbReference type="Proteomes" id="UP000622890">
    <property type="component" value="Unassembled WGS sequence"/>
</dbReference>
<dbReference type="Gene3D" id="3.30.750.140">
    <property type="match status" value="1"/>
</dbReference>
<evidence type="ECO:0000313" key="3">
    <source>
        <dbReference type="Proteomes" id="UP000622890"/>
    </source>
</evidence>
<dbReference type="AlphaFoldDB" id="A0A934SV83"/>
<keyword evidence="3" id="KW-1185">Reference proteome</keyword>
<keyword evidence="2" id="KW-0969">Cilium</keyword>
<gene>
    <name evidence="2" type="ORF">JJB74_17180</name>
</gene>
<sequence>MAGGISNPSPILGQVSQIAPARAVAALGDTGGESLRRLMGLEVGKAFAAQVLSRLPGGEYLVGIAGTVAKMALPQGAAVGDALSLTLIGREPRPVFLLPNDAAPAAGATFSPAAQLIDSLMRQERGDAVIARSPLLADTAAAQEAAPPLADALRTALEHSGLFYESHVAQWAAGQRTMEALLREPQMQMQSAISNAAANAAAGVGALVDPSSADSALANASIASQAAPDAAMLAAMQLDTLDSHRVAWQGELFPGQPLHWEVRAEDEGTSARQESGGTPERAWHSAIRIDLPELGAVEARLALRGNRLQLQVDAADIDAADTMRRAGASLATALEAAGITVEGLTVRHGQA</sequence>
<feature type="domain" description="Flagellar hook-length control protein-like C-terminal" evidence="1">
    <location>
        <begin position="277"/>
        <end position="350"/>
    </location>
</feature>
<comment type="caution">
    <text evidence="2">The sequence shown here is derived from an EMBL/GenBank/DDBJ whole genome shotgun (WGS) entry which is preliminary data.</text>
</comment>
<dbReference type="InterPro" id="IPR021136">
    <property type="entry name" value="Flagellar_hook_control-like_C"/>
</dbReference>
<proteinExistence type="predicted"/>
<evidence type="ECO:0000313" key="2">
    <source>
        <dbReference type="EMBL" id="MBK4736357.1"/>
    </source>
</evidence>
<dbReference type="InterPro" id="IPR038610">
    <property type="entry name" value="FliK-like_C_sf"/>
</dbReference>
<name>A0A934SV83_9BURK</name>
<dbReference type="EMBL" id="JAEPBG010000007">
    <property type="protein sequence ID" value="MBK4736357.1"/>
    <property type="molecule type" value="Genomic_DNA"/>
</dbReference>
<keyword evidence="2" id="KW-0966">Cell projection</keyword>
<accession>A0A934SV83</accession>
<evidence type="ECO:0000259" key="1">
    <source>
        <dbReference type="Pfam" id="PF02120"/>
    </source>
</evidence>
<organism evidence="2 3">
    <name type="scientific">Noviherbaspirillum pedocola</name>
    <dbReference type="NCBI Taxonomy" id="2801341"/>
    <lineage>
        <taxon>Bacteria</taxon>
        <taxon>Pseudomonadati</taxon>
        <taxon>Pseudomonadota</taxon>
        <taxon>Betaproteobacteria</taxon>
        <taxon>Burkholderiales</taxon>
        <taxon>Oxalobacteraceae</taxon>
        <taxon>Noviherbaspirillum</taxon>
    </lineage>
</organism>
<dbReference type="RefSeq" id="WP_200593735.1">
    <property type="nucleotide sequence ID" value="NZ_JAEPBG010000007.1"/>
</dbReference>
<dbReference type="Pfam" id="PF02120">
    <property type="entry name" value="Flg_hook"/>
    <property type="match status" value="1"/>
</dbReference>
<reference evidence="2" key="1">
    <citation type="submission" date="2021-01" db="EMBL/GenBank/DDBJ databases">
        <title>Genome sequence of strain Noviherbaspirillum sp. DKR-6.</title>
        <authorList>
            <person name="Chaudhary D.K."/>
        </authorList>
    </citation>
    <scope>NUCLEOTIDE SEQUENCE</scope>
    <source>
        <strain evidence="2">DKR-6</strain>
    </source>
</reference>
<keyword evidence="2" id="KW-0282">Flagellum</keyword>